<evidence type="ECO:0000313" key="4">
    <source>
        <dbReference type="EMBL" id="OSY51028.1"/>
    </source>
</evidence>
<evidence type="ECO:0000256" key="1">
    <source>
        <dbReference type="PROSITE-ProRule" id="PRU00510"/>
    </source>
</evidence>
<accession>A0A1Y2NVR6</accession>
<evidence type="ECO:0000313" key="3">
    <source>
        <dbReference type="EMBL" id="KAF0649930.1"/>
    </source>
</evidence>
<name>A0A1Y2NVR6_STRFR</name>
<dbReference type="EMBL" id="ASYR01000011">
    <property type="protein sequence ID" value="KAF0649930.1"/>
    <property type="molecule type" value="Genomic_DNA"/>
</dbReference>
<keyword evidence="6" id="KW-1185">Reference proteome</keyword>
<gene>
    <name evidence="4" type="primary">dksA</name>
    <name evidence="4" type="ORF">BG846_03336</name>
    <name evidence="3" type="ORF">K701_11085</name>
</gene>
<feature type="region of interest" description="Disordered" evidence="2">
    <location>
        <begin position="83"/>
        <end position="132"/>
    </location>
</feature>
<dbReference type="EMBL" id="MIFZ01000251">
    <property type="protein sequence ID" value="OSY51028.1"/>
    <property type="molecule type" value="Genomic_DNA"/>
</dbReference>
<protein>
    <submittedName>
        <fullName evidence="4">RNA polymerase-binding transcription factor DksA</fullName>
    </submittedName>
</protein>
<dbReference type="PROSITE" id="PS51128">
    <property type="entry name" value="ZF_DKSA_2"/>
    <property type="match status" value="1"/>
</dbReference>
<dbReference type="Proteomes" id="UP000731519">
    <property type="component" value="Unassembled WGS sequence"/>
</dbReference>
<dbReference type="Gene3D" id="1.20.120.910">
    <property type="entry name" value="DksA, coiled-coil domain"/>
    <property type="match status" value="1"/>
</dbReference>
<dbReference type="PROSITE" id="PS01102">
    <property type="entry name" value="ZF_DKSA_1"/>
    <property type="match status" value="1"/>
</dbReference>
<dbReference type="Proteomes" id="UP000194318">
    <property type="component" value="Unassembled WGS sequence"/>
</dbReference>
<organism evidence="4 5">
    <name type="scientific">Streptomyces fradiae ATCC 10745 = DSM 40063</name>
    <dbReference type="NCBI Taxonomy" id="1319510"/>
    <lineage>
        <taxon>Bacteria</taxon>
        <taxon>Bacillati</taxon>
        <taxon>Actinomycetota</taxon>
        <taxon>Actinomycetes</taxon>
        <taxon>Kitasatosporales</taxon>
        <taxon>Streptomycetaceae</taxon>
        <taxon>Streptomyces</taxon>
    </lineage>
</organism>
<evidence type="ECO:0000313" key="5">
    <source>
        <dbReference type="Proteomes" id="UP000194318"/>
    </source>
</evidence>
<proteinExistence type="predicted"/>
<reference evidence="4 5" key="2">
    <citation type="submission" date="2016-09" db="EMBL/GenBank/DDBJ databases">
        <title>Streptomyces fradiae DSM40063, a candidate organism with high potential of specific P450 cytochromes.</title>
        <authorList>
            <person name="Grumaz C."/>
            <person name="Vainshtein Y."/>
            <person name="Kirstahler P."/>
            <person name="Sohn K."/>
        </authorList>
    </citation>
    <scope>NUCLEOTIDE SEQUENCE [LARGE SCALE GENOMIC DNA]</scope>
    <source>
        <strain evidence="4 5">DSM 40063</strain>
    </source>
</reference>
<feature type="compositionally biased region" description="Low complexity" evidence="2">
    <location>
        <begin position="83"/>
        <end position="100"/>
    </location>
</feature>
<dbReference type="PANTHER" id="PTHR33823">
    <property type="entry name" value="RNA POLYMERASE-BINDING TRANSCRIPTION FACTOR DKSA-RELATED"/>
    <property type="match status" value="1"/>
</dbReference>
<evidence type="ECO:0000313" key="6">
    <source>
        <dbReference type="Proteomes" id="UP000731519"/>
    </source>
</evidence>
<reference evidence="3 6" key="1">
    <citation type="submission" date="2013-05" db="EMBL/GenBank/DDBJ databases">
        <title>Genome Sequence of Streptomyces fradiae.</title>
        <authorList>
            <person name="Kirby R."/>
        </authorList>
    </citation>
    <scope>NUCLEOTIDE SEQUENCE [LARGE SCALE GENOMIC DNA]</scope>
    <source>
        <strain evidence="3 6">ATCC 10745</strain>
    </source>
</reference>
<sequence>MSNRTARADAGLTAQDLAALRRSLQEQRRFRLEQLARMTGRAPAPEAAVPDVAPAPVPEAPAPVPEAAVDGVAPVPVPEAAVHGAPVPAADPGPGTAGPALTREAPGPVPAGRAAHPAPETAGPGGGAPWDGAAARREVQAELTASARMVLHDVEAALERMDRGGYGTCELCRHPIELRRLTIVPQARYCGRCHRVREALR</sequence>
<feature type="zinc finger region" description="dksA C4-type" evidence="1">
    <location>
        <begin position="169"/>
        <end position="193"/>
    </location>
</feature>
<dbReference type="SUPFAM" id="SSF57716">
    <property type="entry name" value="Glucocorticoid receptor-like (DNA-binding domain)"/>
    <property type="match status" value="1"/>
</dbReference>
<comment type="caution">
    <text evidence="4">The sequence shown here is derived from an EMBL/GenBank/DDBJ whole genome shotgun (WGS) entry which is preliminary data.</text>
</comment>
<dbReference type="PANTHER" id="PTHR33823:SF4">
    <property type="entry name" value="GENERAL STRESS PROTEIN 16O"/>
    <property type="match status" value="1"/>
</dbReference>
<dbReference type="InterPro" id="IPR020458">
    <property type="entry name" value="Znf_DskA_TraR_CS"/>
</dbReference>
<evidence type="ECO:0000256" key="2">
    <source>
        <dbReference type="SAM" id="MobiDB-lite"/>
    </source>
</evidence>
<dbReference type="AlphaFoldDB" id="A0A1Y2NVR6"/>